<evidence type="ECO:0000256" key="4">
    <source>
        <dbReference type="SAM" id="MobiDB-lite"/>
    </source>
</evidence>
<dbReference type="InterPro" id="IPR036322">
    <property type="entry name" value="WD40_repeat_dom_sf"/>
</dbReference>
<keyword evidence="7" id="KW-1185">Reference proteome</keyword>
<name>A0A7M7MHR8_VARDE</name>
<dbReference type="InterPro" id="IPR052414">
    <property type="entry name" value="U3_snoRNA-assoc_WDR"/>
</dbReference>
<dbReference type="SMART" id="SM00320">
    <property type="entry name" value="WD40"/>
    <property type="match status" value="5"/>
</dbReference>
<evidence type="ECO:0000313" key="6">
    <source>
        <dbReference type="EnsemblMetazoa" id="XP_022663969"/>
    </source>
</evidence>
<evidence type="ECO:0000256" key="1">
    <source>
        <dbReference type="ARBA" id="ARBA00004123"/>
    </source>
</evidence>
<dbReference type="AlphaFoldDB" id="A0A7M7MHR8"/>
<feature type="domain" description="Small-subunit processome Utp12" evidence="5">
    <location>
        <begin position="393"/>
        <end position="491"/>
    </location>
</feature>
<accession>A0A7M7MHR8</accession>
<comment type="similarity">
    <text evidence="3">Belongs to the UTP5 family.</text>
</comment>
<dbReference type="InterPro" id="IPR007148">
    <property type="entry name" value="SSU_processome_Utp12"/>
</dbReference>
<dbReference type="EnsemblMetazoa" id="XM_022808234">
    <property type="protein sequence ID" value="XP_022663969"/>
    <property type="gene ID" value="LOC111251564"/>
</dbReference>
<dbReference type="KEGG" id="vde:111251564"/>
<organism evidence="6 7">
    <name type="scientific">Varroa destructor</name>
    <name type="common">Honeybee mite</name>
    <dbReference type="NCBI Taxonomy" id="109461"/>
    <lineage>
        <taxon>Eukaryota</taxon>
        <taxon>Metazoa</taxon>
        <taxon>Ecdysozoa</taxon>
        <taxon>Arthropoda</taxon>
        <taxon>Chelicerata</taxon>
        <taxon>Arachnida</taxon>
        <taxon>Acari</taxon>
        <taxon>Parasitiformes</taxon>
        <taxon>Mesostigmata</taxon>
        <taxon>Gamasina</taxon>
        <taxon>Dermanyssoidea</taxon>
        <taxon>Varroidae</taxon>
        <taxon>Varroa</taxon>
    </lineage>
</organism>
<dbReference type="GO" id="GO:0005730">
    <property type="term" value="C:nucleolus"/>
    <property type="evidence" value="ECO:0007669"/>
    <property type="project" value="TreeGrafter"/>
</dbReference>
<dbReference type="RefSeq" id="XP_022663969.1">
    <property type="nucleotide sequence ID" value="XM_022808234.1"/>
</dbReference>
<dbReference type="Proteomes" id="UP000594260">
    <property type="component" value="Unplaced"/>
</dbReference>
<dbReference type="InParanoid" id="A0A7M7MHR8"/>
<feature type="compositionally biased region" description="Acidic residues" evidence="4">
    <location>
        <begin position="536"/>
        <end position="547"/>
    </location>
</feature>
<dbReference type="SUPFAM" id="SSF50978">
    <property type="entry name" value="WD40 repeat-like"/>
    <property type="match status" value="1"/>
</dbReference>
<evidence type="ECO:0000313" key="7">
    <source>
        <dbReference type="Proteomes" id="UP000594260"/>
    </source>
</evidence>
<feature type="region of interest" description="Disordered" evidence="4">
    <location>
        <begin position="516"/>
        <end position="547"/>
    </location>
</feature>
<comment type="subcellular location">
    <subcellularLocation>
        <location evidence="1">Nucleus</location>
    </subcellularLocation>
</comment>
<dbReference type="InterPro" id="IPR001680">
    <property type="entry name" value="WD40_rpt"/>
</dbReference>
<dbReference type="PANTHER" id="PTHR44267:SF1">
    <property type="entry name" value="WD REPEAT-CONTAINING PROTEIN 43"/>
    <property type="match status" value="1"/>
</dbReference>
<protein>
    <recommendedName>
        <fullName evidence="5">Small-subunit processome Utp12 domain-containing protein</fullName>
    </recommendedName>
</protein>
<dbReference type="Gene3D" id="2.130.10.10">
    <property type="entry name" value="YVTN repeat-like/Quinoprotein amine dehydrogenase"/>
    <property type="match status" value="1"/>
</dbReference>
<evidence type="ECO:0000256" key="3">
    <source>
        <dbReference type="ARBA" id="ARBA00038335"/>
    </source>
</evidence>
<reference evidence="6" key="1">
    <citation type="submission" date="2021-01" db="UniProtKB">
        <authorList>
            <consortium name="EnsemblMetazoa"/>
        </authorList>
    </citation>
    <scope>IDENTIFICATION</scope>
</reference>
<evidence type="ECO:0000259" key="5">
    <source>
        <dbReference type="Pfam" id="PF04003"/>
    </source>
</evidence>
<dbReference type="FunCoup" id="A0A7M7MHR8">
    <property type="interactions" value="1802"/>
</dbReference>
<dbReference type="GeneID" id="111251564"/>
<proteinExistence type="inferred from homology"/>
<dbReference type="InterPro" id="IPR015943">
    <property type="entry name" value="WD40/YVTN_repeat-like_dom_sf"/>
</dbReference>
<evidence type="ECO:0000256" key="2">
    <source>
        <dbReference type="ARBA" id="ARBA00023242"/>
    </source>
</evidence>
<feature type="region of interest" description="Disordered" evidence="4">
    <location>
        <begin position="335"/>
        <end position="373"/>
    </location>
</feature>
<dbReference type="GO" id="GO:0000462">
    <property type="term" value="P:maturation of SSU-rRNA from tricistronic rRNA transcript (SSU-rRNA, 5.8S rRNA, LSU-rRNA)"/>
    <property type="evidence" value="ECO:0007669"/>
    <property type="project" value="TreeGrafter"/>
</dbReference>
<dbReference type="Pfam" id="PF04003">
    <property type="entry name" value="Utp12"/>
    <property type="match status" value="1"/>
</dbReference>
<dbReference type="PANTHER" id="PTHR44267">
    <property type="entry name" value="WD REPEAT-CONTAINING PROTEIN 43"/>
    <property type="match status" value="1"/>
</dbReference>
<keyword evidence="2" id="KW-0539">Nucleus</keyword>
<sequence>MRFRANDQFCAQVWDSGRVVIYDNVTGMVLGEYVPESHLQCAANCVRWEGNNLLILGGHDGTVIIFDALETKVKAYLKKVHAGAVENLLVISERVLSCGQDGAIHEYQLIQQIRLQWEQASESRPLYSLAAVNGGSRLLAASISQLRMFDVDKRTLLKTVTTQHVSPIRFLLTTEDSKVLSCADRHLVIWSKKLRCKSTLVISPSEVISLQSSDKWLCAVCSAGECVVWTRNPEGGDNSEHEWKRKITIQVATTDATPVQIHEARVINCQLLLVYGPTGRPRIEIVPLPVRNHVLIRDVTSKPIPTSTDFAGVPVTHYKPSAPKIIGPLNERAQNTAKSAPNYEDRDEVPLEERLLDGGSDSGKGEELDDQPLLNPRTDNMVHLLLQGLQSSDRTMLNAVIFRHDLEVVNNTVKKLPVDAIQLFIKELENRLHCRPGFVAPALRWTRFLLLHHSSYLESCPQLLQPLLYVLRSRLTCTDRVVEIKSTLNSLLTTTRYQSQVVTDAEITVVEEDDIASPLDLEEANSAGEASSPDEGHDELEIMEVEA</sequence>
<dbReference type="OrthoDB" id="30195at2759"/>